<dbReference type="SUPFAM" id="SSF48264">
    <property type="entry name" value="Cytochrome P450"/>
    <property type="match status" value="1"/>
</dbReference>
<keyword evidence="3" id="KW-0503">Monooxygenase</keyword>
<comment type="caution">
    <text evidence="4">The sequence shown here is derived from an EMBL/GenBank/DDBJ whole genome shotgun (WGS) entry which is preliminary data.</text>
</comment>
<keyword evidence="3" id="KW-0479">Metal-binding</keyword>
<dbReference type="PRINTS" id="PR00359">
    <property type="entry name" value="BP450"/>
</dbReference>
<dbReference type="PANTHER" id="PTHR24305:SF166">
    <property type="entry name" value="CYTOCHROME P450 12A4, MITOCHONDRIAL-RELATED"/>
    <property type="match status" value="1"/>
</dbReference>
<dbReference type="InterPro" id="IPR017972">
    <property type="entry name" value="Cyt_P450_CS"/>
</dbReference>
<dbReference type="GO" id="GO:0004497">
    <property type="term" value="F:monooxygenase activity"/>
    <property type="evidence" value="ECO:0007669"/>
    <property type="project" value="UniProtKB-KW"/>
</dbReference>
<dbReference type="PROSITE" id="PS00086">
    <property type="entry name" value="CYTOCHROME_P450"/>
    <property type="match status" value="1"/>
</dbReference>
<comment type="similarity">
    <text evidence="2 3">Belongs to the cytochrome P450 family.</text>
</comment>
<comment type="cofactor">
    <cofactor evidence="1">
        <name>heme</name>
        <dbReference type="ChEBI" id="CHEBI:30413"/>
    </cofactor>
</comment>
<dbReference type="OrthoDB" id="7376058at2"/>
<evidence type="ECO:0000256" key="2">
    <source>
        <dbReference type="ARBA" id="ARBA00010617"/>
    </source>
</evidence>
<dbReference type="Pfam" id="PF00067">
    <property type="entry name" value="p450"/>
    <property type="match status" value="1"/>
</dbReference>
<evidence type="ECO:0000313" key="5">
    <source>
        <dbReference type="Proteomes" id="UP000266677"/>
    </source>
</evidence>
<dbReference type="EMBL" id="QZFU01000015">
    <property type="protein sequence ID" value="RJO77611.1"/>
    <property type="molecule type" value="Genomic_DNA"/>
</dbReference>
<dbReference type="AlphaFoldDB" id="A0A3A4L513"/>
<name>A0A3A4L513_9NOCA</name>
<keyword evidence="3" id="KW-0349">Heme</keyword>
<keyword evidence="3" id="KW-0560">Oxidoreductase</keyword>
<proteinExistence type="inferred from homology"/>
<dbReference type="GO" id="GO:0020037">
    <property type="term" value="F:heme binding"/>
    <property type="evidence" value="ECO:0007669"/>
    <property type="project" value="InterPro"/>
</dbReference>
<keyword evidence="5" id="KW-1185">Reference proteome</keyword>
<dbReference type="PANTHER" id="PTHR24305">
    <property type="entry name" value="CYTOCHROME P450"/>
    <property type="match status" value="1"/>
</dbReference>
<accession>A0A3A4L513</accession>
<gene>
    <name evidence="4" type="ORF">D5S18_07680</name>
</gene>
<dbReference type="InterPro" id="IPR002397">
    <property type="entry name" value="Cyt_P450_B"/>
</dbReference>
<keyword evidence="3" id="KW-0408">Iron</keyword>
<organism evidence="4 5">
    <name type="scientific">Nocardia panacis</name>
    <dbReference type="NCBI Taxonomy" id="2340916"/>
    <lineage>
        <taxon>Bacteria</taxon>
        <taxon>Bacillati</taxon>
        <taxon>Actinomycetota</taxon>
        <taxon>Actinomycetes</taxon>
        <taxon>Mycobacteriales</taxon>
        <taxon>Nocardiaceae</taxon>
        <taxon>Nocardia</taxon>
    </lineage>
</organism>
<reference evidence="4 5" key="1">
    <citation type="submission" date="2018-09" db="EMBL/GenBank/DDBJ databases">
        <title>YIM PH21274 draft genome.</title>
        <authorList>
            <person name="Miao C."/>
        </authorList>
    </citation>
    <scope>NUCLEOTIDE SEQUENCE [LARGE SCALE GENOMIC DNA]</scope>
    <source>
        <strain evidence="4 5">YIM PH 21724</strain>
    </source>
</reference>
<dbReference type="PRINTS" id="PR00385">
    <property type="entry name" value="P450"/>
</dbReference>
<dbReference type="Proteomes" id="UP000266677">
    <property type="component" value="Unassembled WGS sequence"/>
</dbReference>
<dbReference type="Gene3D" id="1.10.630.10">
    <property type="entry name" value="Cytochrome P450"/>
    <property type="match status" value="1"/>
</dbReference>
<sequence length="192" mass="21232">MSGSAIVGSGSWLSCFATTALSGTALSCSRFIRIRCSAGATPRFWSWVRIAVVRSVRLWSVISEALRMWPVAPGFFREARQDTTLGGYPIAAGEWVFVLLLAVHRDPAVWGNDADEFHPDRWLGGFRPKPWAYRPFGTGPRACIGQAFALHEAKLLIASLVRDYDLTAHGELDVEENLTLRPANLKISFDPI</sequence>
<dbReference type="GO" id="GO:0016705">
    <property type="term" value="F:oxidoreductase activity, acting on paired donors, with incorporation or reduction of molecular oxygen"/>
    <property type="evidence" value="ECO:0007669"/>
    <property type="project" value="InterPro"/>
</dbReference>
<evidence type="ECO:0000313" key="4">
    <source>
        <dbReference type="EMBL" id="RJO77611.1"/>
    </source>
</evidence>
<dbReference type="InterPro" id="IPR050121">
    <property type="entry name" value="Cytochrome_P450_monoxygenase"/>
</dbReference>
<evidence type="ECO:0000256" key="1">
    <source>
        <dbReference type="ARBA" id="ARBA00001971"/>
    </source>
</evidence>
<dbReference type="InterPro" id="IPR036396">
    <property type="entry name" value="Cyt_P450_sf"/>
</dbReference>
<protein>
    <submittedName>
        <fullName evidence="4">Cytochrome P450</fullName>
    </submittedName>
</protein>
<dbReference type="GO" id="GO:0005506">
    <property type="term" value="F:iron ion binding"/>
    <property type="evidence" value="ECO:0007669"/>
    <property type="project" value="InterPro"/>
</dbReference>
<dbReference type="InterPro" id="IPR001128">
    <property type="entry name" value="Cyt_P450"/>
</dbReference>
<evidence type="ECO:0000256" key="3">
    <source>
        <dbReference type="RuleBase" id="RU000461"/>
    </source>
</evidence>